<dbReference type="PANTHER" id="PTHR40631:SF2">
    <property type="entry name" value="ALPHA-L-ARABINOFURANOSIDASE"/>
    <property type="match status" value="1"/>
</dbReference>
<keyword evidence="5 7" id="KW-0378">Hydrolase</keyword>
<proteinExistence type="inferred from homology"/>
<evidence type="ECO:0000256" key="1">
    <source>
        <dbReference type="ARBA" id="ARBA00001462"/>
    </source>
</evidence>
<dbReference type="GO" id="GO:0045493">
    <property type="term" value="P:xylan catabolic process"/>
    <property type="evidence" value="ECO:0007669"/>
    <property type="project" value="UniProtKB-UniRule"/>
</dbReference>
<keyword evidence="4 7" id="KW-0732">Signal</keyword>
<comment type="similarity">
    <text evidence="7">Belongs to the glycosyl hydrolase 62 family.</text>
</comment>
<dbReference type="InterPro" id="IPR005193">
    <property type="entry name" value="GH62_arabinosidase"/>
</dbReference>
<dbReference type="InterPro" id="IPR021720">
    <property type="entry name" value="Malectin_dom"/>
</dbReference>
<gene>
    <name evidence="9" type="ORF">MARGE09_P1576</name>
</gene>
<evidence type="ECO:0000313" key="10">
    <source>
        <dbReference type="Proteomes" id="UP001320119"/>
    </source>
</evidence>
<keyword evidence="10" id="KW-1185">Reference proteome</keyword>
<dbReference type="AlphaFoldDB" id="A0AAN1WGV4"/>
<keyword evidence="3 7" id="KW-0964">Secreted</keyword>
<evidence type="ECO:0000256" key="2">
    <source>
        <dbReference type="ARBA" id="ARBA00004613"/>
    </source>
</evidence>
<dbReference type="SUPFAM" id="SSF49785">
    <property type="entry name" value="Galactose-binding domain-like"/>
    <property type="match status" value="1"/>
</dbReference>
<dbReference type="Pfam" id="PF03664">
    <property type="entry name" value="Glyco_hydro_62"/>
    <property type="match status" value="1"/>
</dbReference>
<dbReference type="Gene3D" id="2.60.120.430">
    <property type="entry name" value="Galactose-binding lectin"/>
    <property type="match status" value="1"/>
</dbReference>
<evidence type="ECO:0000313" key="9">
    <source>
        <dbReference type="EMBL" id="BCD97375.1"/>
    </source>
</evidence>
<dbReference type="Pfam" id="PF11721">
    <property type="entry name" value="Malectin"/>
    <property type="match status" value="1"/>
</dbReference>
<dbReference type="EMBL" id="AP023086">
    <property type="protein sequence ID" value="BCD97375.1"/>
    <property type="molecule type" value="Genomic_DNA"/>
</dbReference>
<sequence>MITKLKFLKSQEEGVGILHRNNSHLALALIMPLLLASCDGGSVASSSEDVASSMPVAVSSIASSSSEVVIPGSSSVAQSSSVAASMPSIPAGSSLVYAVNAGGGAVTVDGIEYKADRFSTGGNVNSVTNAIDGTTADAVYQAERYGTYNYEIPVTNSTYSVKMHFAELFQTAADSRYFSLTVEGQLVFTDKDLYDEVGQFTAFDVVLPAVMVADETLTIELSTSLDNATISGFAIYSNAGGQFVEPPEPVGCDLPNSLSWTSTGPIITPKNGDVSVKDPSIVYYQNKYHVFATVYNSSYKSMYTTFTDFDNVGAGTYQSFLPGGSATVAPQVFYFSPQNKWYIFTQWPAKYTTNDDINNVNGWARPTTLWPGNDEYGGALDYWVICDDSDCYLYFYKDDGRMLYVKTSIGNFPNFDVNQVKVADIAGSGGQNIIFEAGNVYKIKGSDEYLLQVEGWGAREDRRLYRSWTSTSLDGPWVAHKTSESDPFAGLSNVDGDNWSIQVSHGEMIRAGYDEKMELDTCNMQMLYQGITQSGSNNAPSYNERPYNLGLLRAK</sequence>
<dbReference type="GO" id="GO:0046556">
    <property type="term" value="F:alpha-L-arabinofuranosidase activity"/>
    <property type="evidence" value="ECO:0007669"/>
    <property type="project" value="UniProtKB-UniRule"/>
</dbReference>
<dbReference type="RefSeq" id="WP_236986847.1">
    <property type="nucleotide sequence ID" value="NZ_AP023086.1"/>
</dbReference>
<evidence type="ECO:0000256" key="4">
    <source>
        <dbReference type="ARBA" id="ARBA00022729"/>
    </source>
</evidence>
<dbReference type="PANTHER" id="PTHR40631">
    <property type="entry name" value="ALPHA-L-ARABINOFURANOSIDASE AXHA-2-RELATED"/>
    <property type="match status" value="1"/>
</dbReference>
<dbReference type="GO" id="GO:0046373">
    <property type="term" value="P:L-arabinose metabolic process"/>
    <property type="evidence" value="ECO:0007669"/>
    <property type="project" value="UniProtKB-UniRule"/>
</dbReference>
<dbReference type="SUPFAM" id="SSF75005">
    <property type="entry name" value="Arabinanase/levansucrase/invertase"/>
    <property type="match status" value="1"/>
</dbReference>
<evidence type="ECO:0000256" key="3">
    <source>
        <dbReference type="ARBA" id="ARBA00022525"/>
    </source>
</evidence>
<comment type="catalytic activity">
    <reaction evidence="1 7">
        <text>Hydrolysis of terminal non-reducing alpha-L-arabinofuranoside residues in alpha-L-arabinosides.</text>
        <dbReference type="EC" id="3.2.1.55"/>
    </reaction>
</comment>
<comment type="subcellular location">
    <subcellularLocation>
        <location evidence="2 7">Secreted</location>
    </subcellularLocation>
</comment>
<evidence type="ECO:0000259" key="8">
    <source>
        <dbReference type="Pfam" id="PF11721"/>
    </source>
</evidence>
<organism evidence="9 10">
    <name type="scientific">Marinagarivorans cellulosilyticus</name>
    <dbReference type="NCBI Taxonomy" id="2721545"/>
    <lineage>
        <taxon>Bacteria</taxon>
        <taxon>Pseudomonadati</taxon>
        <taxon>Pseudomonadota</taxon>
        <taxon>Gammaproteobacteria</taxon>
        <taxon>Cellvibrionales</taxon>
        <taxon>Cellvibrionaceae</taxon>
        <taxon>Marinagarivorans</taxon>
    </lineage>
</organism>
<comment type="function">
    <text evidence="7">Involved in the degradation of xylan and is a key enzyme in the complete degradation of the plant cell wall. It has a specific arabinofuranose-debranching activity on xylan from gramineae. Acts synergistically with the xylanases and binds specifically to xylan. From small arabinoxylo-oligosides (ranging from arabinoxylotriose to arabinoxylohexaose), it liberates arabinose and, after prolonged incubation, the purified enzyme exhibits some xylanolytic activity as well.</text>
</comment>
<protein>
    <recommendedName>
        <fullName evidence="7">Alpha-L-arabinofuranosidase</fullName>
        <ecNumber evidence="7">3.2.1.55</ecNumber>
    </recommendedName>
</protein>
<dbReference type="CDD" id="cd08987">
    <property type="entry name" value="GH62"/>
    <property type="match status" value="1"/>
</dbReference>
<dbReference type="EC" id="3.2.1.55" evidence="7"/>
<evidence type="ECO:0000256" key="6">
    <source>
        <dbReference type="ARBA" id="ARBA00023295"/>
    </source>
</evidence>
<keyword evidence="6 7" id="KW-0326">Glycosidase</keyword>
<dbReference type="KEGG" id="marq:MARGE09_P1576"/>
<reference evidence="9 10" key="1">
    <citation type="journal article" date="2022" name="IScience">
        <title>An ultrasensitive nanofiber-based assay for enzymatic hydrolysis and deep-sea microbial degradation of cellulose.</title>
        <authorList>
            <person name="Tsudome M."/>
            <person name="Tachioka M."/>
            <person name="Miyazaki M."/>
            <person name="Uchimura K."/>
            <person name="Tsuda M."/>
            <person name="Takaki Y."/>
            <person name="Deguchi S."/>
        </authorList>
    </citation>
    <scope>NUCLEOTIDE SEQUENCE [LARGE SCALE GENOMIC DNA]</scope>
    <source>
        <strain evidence="9 10">GE09</strain>
    </source>
</reference>
<evidence type="ECO:0000256" key="7">
    <source>
        <dbReference type="RuleBase" id="RU368117"/>
    </source>
</evidence>
<evidence type="ECO:0000256" key="5">
    <source>
        <dbReference type="ARBA" id="ARBA00022801"/>
    </source>
</evidence>
<name>A0AAN1WGV4_9GAMM</name>
<feature type="domain" description="Malectin" evidence="8">
    <location>
        <begin position="96"/>
        <end position="234"/>
    </location>
</feature>
<dbReference type="GO" id="GO:0005576">
    <property type="term" value="C:extracellular region"/>
    <property type="evidence" value="ECO:0007669"/>
    <property type="project" value="UniProtKB-SubCell"/>
</dbReference>
<dbReference type="InterPro" id="IPR023296">
    <property type="entry name" value="Glyco_hydro_beta-prop_sf"/>
</dbReference>
<dbReference type="InterPro" id="IPR008979">
    <property type="entry name" value="Galactose-bd-like_sf"/>
</dbReference>
<accession>A0AAN1WGV4</accession>
<dbReference type="Proteomes" id="UP001320119">
    <property type="component" value="Chromosome"/>
</dbReference>
<dbReference type="Gene3D" id="2.115.10.20">
    <property type="entry name" value="Glycosyl hydrolase domain, family 43"/>
    <property type="match status" value="1"/>
</dbReference>